<evidence type="ECO:0000313" key="2">
    <source>
        <dbReference type="EMBL" id="GBP64380.1"/>
    </source>
</evidence>
<feature type="compositionally biased region" description="Basic and acidic residues" evidence="1">
    <location>
        <begin position="9"/>
        <end position="21"/>
    </location>
</feature>
<feature type="compositionally biased region" description="Basic and acidic residues" evidence="1">
    <location>
        <begin position="119"/>
        <end position="129"/>
    </location>
</feature>
<feature type="region of interest" description="Disordered" evidence="1">
    <location>
        <begin position="105"/>
        <end position="129"/>
    </location>
</feature>
<comment type="caution">
    <text evidence="2">The sequence shown here is derived from an EMBL/GenBank/DDBJ whole genome shotgun (WGS) entry which is preliminary data.</text>
</comment>
<dbReference type="EMBL" id="BGZK01000896">
    <property type="protein sequence ID" value="GBP64380.1"/>
    <property type="molecule type" value="Genomic_DNA"/>
</dbReference>
<sequence length="129" mass="14461">MSNEILRRALELVDGPSEGKPRGKGAKKRKGQIESKSFDDRALFKRKIKKQQSFKPTKSESETIRTRQIVEKLLLLSTPPADRSLTDKILERAITGKPVADKIPIKTEPTKSILFSDEESVHSEGEDSS</sequence>
<gene>
    <name evidence="2" type="ORF">EVAR_43157_1</name>
</gene>
<reference evidence="2 3" key="1">
    <citation type="journal article" date="2019" name="Commun. Biol.">
        <title>The bagworm genome reveals a unique fibroin gene that provides high tensile strength.</title>
        <authorList>
            <person name="Kono N."/>
            <person name="Nakamura H."/>
            <person name="Ohtoshi R."/>
            <person name="Tomita M."/>
            <person name="Numata K."/>
            <person name="Arakawa K."/>
        </authorList>
    </citation>
    <scope>NUCLEOTIDE SEQUENCE [LARGE SCALE GENOMIC DNA]</scope>
</reference>
<dbReference type="Proteomes" id="UP000299102">
    <property type="component" value="Unassembled WGS sequence"/>
</dbReference>
<evidence type="ECO:0000256" key="1">
    <source>
        <dbReference type="SAM" id="MobiDB-lite"/>
    </source>
</evidence>
<proteinExistence type="predicted"/>
<accession>A0A4C1XMM4</accession>
<name>A0A4C1XMM4_EUMVA</name>
<evidence type="ECO:0000313" key="3">
    <source>
        <dbReference type="Proteomes" id="UP000299102"/>
    </source>
</evidence>
<keyword evidence="3" id="KW-1185">Reference proteome</keyword>
<feature type="region of interest" description="Disordered" evidence="1">
    <location>
        <begin position="9"/>
        <end position="35"/>
    </location>
</feature>
<dbReference type="OrthoDB" id="6493910at2759"/>
<protein>
    <submittedName>
        <fullName evidence="2">Uncharacterized protein</fullName>
    </submittedName>
</protein>
<organism evidence="2 3">
    <name type="scientific">Eumeta variegata</name>
    <name type="common">Bagworm moth</name>
    <name type="synonym">Eumeta japonica</name>
    <dbReference type="NCBI Taxonomy" id="151549"/>
    <lineage>
        <taxon>Eukaryota</taxon>
        <taxon>Metazoa</taxon>
        <taxon>Ecdysozoa</taxon>
        <taxon>Arthropoda</taxon>
        <taxon>Hexapoda</taxon>
        <taxon>Insecta</taxon>
        <taxon>Pterygota</taxon>
        <taxon>Neoptera</taxon>
        <taxon>Endopterygota</taxon>
        <taxon>Lepidoptera</taxon>
        <taxon>Glossata</taxon>
        <taxon>Ditrysia</taxon>
        <taxon>Tineoidea</taxon>
        <taxon>Psychidae</taxon>
        <taxon>Oiketicinae</taxon>
        <taxon>Eumeta</taxon>
    </lineage>
</organism>
<dbReference type="AlphaFoldDB" id="A0A4C1XMM4"/>